<evidence type="ECO:0000313" key="4">
    <source>
        <dbReference type="EMBL" id="ESO05927.1"/>
    </source>
</evidence>
<dbReference type="EnsemblMetazoa" id="HelroT120022">
    <property type="protein sequence ID" value="HelroP120022"/>
    <property type="gene ID" value="HelroG120022"/>
</dbReference>
<dbReference type="SUPFAM" id="SSF48403">
    <property type="entry name" value="Ankyrin repeat"/>
    <property type="match status" value="1"/>
</dbReference>
<feature type="repeat" description="ANK" evidence="2">
    <location>
        <begin position="81"/>
        <end position="113"/>
    </location>
</feature>
<dbReference type="AlphaFoldDB" id="T1EGP3"/>
<organism evidence="5 6">
    <name type="scientific">Helobdella robusta</name>
    <name type="common">Californian leech</name>
    <dbReference type="NCBI Taxonomy" id="6412"/>
    <lineage>
        <taxon>Eukaryota</taxon>
        <taxon>Metazoa</taxon>
        <taxon>Spiralia</taxon>
        <taxon>Lophotrochozoa</taxon>
        <taxon>Annelida</taxon>
        <taxon>Clitellata</taxon>
        <taxon>Hirudinea</taxon>
        <taxon>Rhynchobdellida</taxon>
        <taxon>Glossiphoniidae</taxon>
        <taxon>Helobdella</taxon>
    </lineage>
</organism>
<dbReference type="eggNOG" id="KOG0505">
    <property type="taxonomic scope" value="Eukaryota"/>
</dbReference>
<dbReference type="RefSeq" id="XP_009015295.1">
    <property type="nucleotide sequence ID" value="XM_009017047.1"/>
</dbReference>
<dbReference type="STRING" id="6412.T1EGP3"/>
<evidence type="ECO:0000256" key="2">
    <source>
        <dbReference type="PROSITE-ProRule" id="PRU00023"/>
    </source>
</evidence>
<dbReference type="EMBL" id="KB096324">
    <property type="protein sequence ID" value="ESO05927.1"/>
    <property type="molecule type" value="Genomic_DNA"/>
</dbReference>
<dbReference type="OrthoDB" id="19014at2759"/>
<dbReference type="InterPro" id="IPR051226">
    <property type="entry name" value="PP1_Regulatory_Subunit"/>
</dbReference>
<dbReference type="GO" id="GO:0004857">
    <property type="term" value="F:enzyme inhibitor activity"/>
    <property type="evidence" value="ECO:0000318"/>
    <property type="project" value="GO_Central"/>
</dbReference>
<keyword evidence="2" id="KW-0040">ANK repeat</keyword>
<feature type="region of interest" description="Disordered" evidence="3">
    <location>
        <begin position="296"/>
        <end position="343"/>
    </location>
</feature>
<feature type="repeat" description="ANK" evidence="2">
    <location>
        <begin position="205"/>
        <end position="238"/>
    </location>
</feature>
<feature type="repeat" description="ANK" evidence="2">
    <location>
        <begin position="239"/>
        <end position="271"/>
    </location>
</feature>
<dbReference type="SMART" id="SM00248">
    <property type="entry name" value="ANK"/>
    <property type="match status" value="5"/>
</dbReference>
<dbReference type="Gene3D" id="1.25.40.20">
    <property type="entry name" value="Ankyrin repeat-containing domain"/>
    <property type="match status" value="2"/>
</dbReference>
<dbReference type="GO" id="GO:0017020">
    <property type="term" value="F:myosin phosphatase regulator activity"/>
    <property type="evidence" value="ECO:0000318"/>
    <property type="project" value="GO_Central"/>
</dbReference>
<evidence type="ECO:0000313" key="5">
    <source>
        <dbReference type="EnsemblMetazoa" id="HelroP120022"/>
    </source>
</evidence>
<sequence>KKRLLQLKRYCQYEKQLEKAVAKKPLLQMSKKSNSGVVKKQLREVRFVGKVRLLEAAARNDVDEVRQLLESGVSPDVANDDGLTAMHQCCIDNFEEMLCLLIEYGANVNACDSELWTPLHAAAACGHLYLCKHLIENGSNLMAVNCDAMMPYDICDNDATLDYIETEMTKRGITQQLIDETRNLREQTMLRELKEKIDVNWTGRNGETLLHIAACNGYTDVAQYLLTVPGINIDALDHELWQPIHCAVCWNQLGVLELLLAHGANLDARTRNGETPLDMCEDDELRQQIVDMKDHWQRNNKSSRSRDLQHRHSSNTRSSSVRRTSMKQKKATSMKEAIEEGKM</sequence>
<dbReference type="EMBL" id="AMQM01000468">
    <property type="status" value="NOT_ANNOTATED_CDS"/>
    <property type="molecule type" value="Genomic_DNA"/>
</dbReference>
<dbReference type="Proteomes" id="UP000015101">
    <property type="component" value="Unassembled WGS sequence"/>
</dbReference>
<protein>
    <submittedName>
        <fullName evidence="4 5">Uncharacterized protein</fullName>
    </submittedName>
</protein>
<dbReference type="OMA" id="MVWQQLG"/>
<reference evidence="5" key="3">
    <citation type="submission" date="2015-06" db="UniProtKB">
        <authorList>
            <consortium name="EnsemblMetazoa"/>
        </authorList>
    </citation>
    <scope>IDENTIFICATION</scope>
</reference>
<dbReference type="InterPro" id="IPR002110">
    <property type="entry name" value="Ankyrin_rpt"/>
</dbReference>
<reference evidence="6" key="1">
    <citation type="submission" date="2012-12" db="EMBL/GenBank/DDBJ databases">
        <authorList>
            <person name="Hellsten U."/>
            <person name="Grimwood J."/>
            <person name="Chapman J.A."/>
            <person name="Shapiro H."/>
            <person name="Aerts A."/>
            <person name="Otillar R.P."/>
            <person name="Terry A.Y."/>
            <person name="Boore J.L."/>
            <person name="Simakov O."/>
            <person name="Marletaz F."/>
            <person name="Cho S.-J."/>
            <person name="Edsinger-Gonzales E."/>
            <person name="Havlak P."/>
            <person name="Kuo D.-H."/>
            <person name="Larsson T."/>
            <person name="Lv J."/>
            <person name="Arendt D."/>
            <person name="Savage R."/>
            <person name="Osoegawa K."/>
            <person name="de Jong P."/>
            <person name="Lindberg D.R."/>
            <person name="Seaver E.C."/>
            <person name="Weisblat D.A."/>
            <person name="Putnam N.H."/>
            <person name="Grigoriev I.V."/>
            <person name="Rokhsar D.S."/>
        </authorList>
    </citation>
    <scope>NUCLEOTIDE SEQUENCE</scope>
</reference>
<proteinExistence type="predicted"/>
<dbReference type="InterPro" id="IPR036770">
    <property type="entry name" value="Ankyrin_rpt-contain_sf"/>
</dbReference>
<dbReference type="Pfam" id="PF12796">
    <property type="entry name" value="Ank_2"/>
    <property type="match status" value="2"/>
</dbReference>
<keyword evidence="1" id="KW-0677">Repeat</keyword>
<gene>
    <name evidence="5" type="primary">20195743</name>
    <name evidence="4" type="ORF">HELRODRAFT_120022</name>
</gene>
<dbReference type="KEGG" id="hro:HELRODRAFT_120022"/>
<evidence type="ECO:0000313" key="6">
    <source>
        <dbReference type="Proteomes" id="UP000015101"/>
    </source>
</evidence>
<dbReference type="PROSITE" id="PS50297">
    <property type="entry name" value="ANK_REP_REGION"/>
    <property type="match status" value="3"/>
</dbReference>
<dbReference type="InParanoid" id="T1EGP3"/>
<dbReference type="GeneID" id="20195743"/>
<feature type="repeat" description="ANK" evidence="2">
    <location>
        <begin position="114"/>
        <end position="146"/>
    </location>
</feature>
<evidence type="ECO:0000256" key="1">
    <source>
        <dbReference type="ARBA" id="ARBA00022737"/>
    </source>
</evidence>
<dbReference type="PROSITE" id="PS50088">
    <property type="entry name" value="ANK_REPEAT"/>
    <property type="match status" value="4"/>
</dbReference>
<dbReference type="PRINTS" id="PR01415">
    <property type="entry name" value="ANKYRIN"/>
</dbReference>
<dbReference type="GO" id="GO:0005737">
    <property type="term" value="C:cytoplasm"/>
    <property type="evidence" value="ECO:0000318"/>
    <property type="project" value="GO_Central"/>
</dbReference>
<dbReference type="PANTHER" id="PTHR24179">
    <property type="entry name" value="PROTEIN PHOSPHATASE 1 REGULATORY SUBUNIT 12"/>
    <property type="match status" value="1"/>
</dbReference>
<dbReference type="PANTHER" id="PTHR24179:SF29">
    <property type="entry name" value="LD46604P"/>
    <property type="match status" value="1"/>
</dbReference>
<reference evidence="4 6" key="2">
    <citation type="journal article" date="2013" name="Nature">
        <title>Insights into bilaterian evolution from three spiralian genomes.</title>
        <authorList>
            <person name="Simakov O."/>
            <person name="Marletaz F."/>
            <person name="Cho S.J."/>
            <person name="Edsinger-Gonzales E."/>
            <person name="Havlak P."/>
            <person name="Hellsten U."/>
            <person name="Kuo D.H."/>
            <person name="Larsson T."/>
            <person name="Lv J."/>
            <person name="Arendt D."/>
            <person name="Savage R."/>
            <person name="Osoegawa K."/>
            <person name="de Jong P."/>
            <person name="Grimwood J."/>
            <person name="Chapman J.A."/>
            <person name="Shapiro H."/>
            <person name="Aerts A."/>
            <person name="Otillar R.P."/>
            <person name="Terry A.Y."/>
            <person name="Boore J.L."/>
            <person name="Grigoriev I.V."/>
            <person name="Lindberg D.R."/>
            <person name="Seaver E.C."/>
            <person name="Weisblat D.A."/>
            <person name="Putnam N.H."/>
            <person name="Rokhsar D.S."/>
        </authorList>
    </citation>
    <scope>NUCLEOTIDE SEQUENCE</scope>
</reference>
<accession>T1EGP3</accession>
<evidence type="ECO:0000256" key="3">
    <source>
        <dbReference type="SAM" id="MobiDB-lite"/>
    </source>
</evidence>
<dbReference type="HOGENOM" id="CLU_000134_54_2_1"/>
<keyword evidence="6" id="KW-1185">Reference proteome</keyword>
<name>T1EGP3_HELRO</name>
<dbReference type="CTD" id="20195743"/>